<sequence>MVKENQLLKDFKTYIATTGLKTVKVWENKIGLYAQISGWTDKNNPYFTKVMQGGTVVSLSFDDIKAFK</sequence>
<reference evidence="1" key="1">
    <citation type="submission" date="2020-04" db="EMBL/GenBank/DDBJ databases">
        <authorList>
            <person name="Chiriac C."/>
            <person name="Salcher M."/>
            <person name="Ghai R."/>
            <person name="Kavagutti S V."/>
        </authorList>
    </citation>
    <scope>NUCLEOTIDE SEQUENCE</scope>
</reference>
<proteinExistence type="predicted"/>
<name>A0A6J5LXD4_9CAUD</name>
<dbReference type="EMBL" id="LR796345">
    <property type="protein sequence ID" value="CAB4138552.1"/>
    <property type="molecule type" value="Genomic_DNA"/>
</dbReference>
<evidence type="ECO:0000313" key="1">
    <source>
        <dbReference type="EMBL" id="CAB4138552.1"/>
    </source>
</evidence>
<accession>A0A6J5LXD4</accession>
<organism evidence="1">
    <name type="scientific">uncultured Caudovirales phage</name>
    <dbReference type="NCBI Taxonomy" id="2100421"/>
    <lineage>
        <taxon>Viruses</taxon>
        <taxon>Duplodnaviria</taxon>
        <taxon>Heunggongvirae</taxon>
        <taxon>Uroviricota</taxon>
        <taxon>Caudoviricetes</taxon>
        <taxon>Peduoviridae</taxon>
        <taxon>Maltschvirus</taxon>
        <taxon>Maltschvirus maltsch</taxon>
    </lineage>
</organism>
<protein>
    <submittedName>
        <fullName evidence="1">Uncharacterized protein</fullName>
    </submittedName>
</protein>
<gene>
    <name evidence="1" type="ORF">UFOVP331_112</name>
</gene>